<dbReference type="GO" id="GO:0005829">
    <property type="term" value="C:cytosol"/>
    <property type="evidence" value="ECO:0007669"/>
    <property type="project" value="TreeGrafter"/>
</dbReference>
<dbReference type="InterPro" id="IPR006175">
    <property type="entry name" value="YjgF/YER057c/UK114"/>
</dbReference>
<proteinExistence type="inferred from homology"/>
<gene>
    <name evidence="3" type="ORF">HNQ60_004814</name>
</gene>
<dbReference type="PANTHER" id="PTHR11803">
    <property type="entry name" value="2-IMINOBUTANOATE/2-IMINOPROPANOATE DEAMINASE RIDA"/>
    <property type="match status" value="1"/>
</dbReference>
<evidence type="ECO:0000313" key="4">
    <source>
        <dbReference type="Proteomes" id="UP000588068"/>
    </source>
</evidence>
<dbReference type="Pfam" id="PF01042">
    <property type="entry name" value="Ribonuc_L-PSP"/>
    <property type="match status" value="1"/>
</dbReference>
<feature type="chain" id="PRO_5033049064" evidence="2">
    <location>
        <begin position="20"/>
        <end position="172"/>
    </location>
</feature>
<reference evidence="3 4" key="1">
    <citation type="submission" date="2020-08" db="EMBL/GenBank/DDBJ databases">
        <title>Genomic Encyclopedia of Type Strains, Phase IV (KMG-IV): sequencing the most valuable type-strain genomes for metagenomic binning, comparative biology and taxonomic classification.</title>
        <authorList>
            <person name="Goeker M."/>
        </authorList>
    </citation>
    <scope>NUCLEOTIDE SEQUENCE [LARGE SCALE GENOMIC DNA]</scope>
    <source>
        <strain evidence="3 4">DSM 26723</strain>
    </source>
</reference>
<dbReference type="Proteomes" id="UP000588068">
    <property type="component" value="Unassembled WGS sequence"/>
</dbReference>
<dbReference type="EMBL" id="JACHHZ010000006">
    <property type="protein sequence ID" value="MBB6095923.1"/>
    <property type="molecule type" value="Genomic_DNA"/>
</dbReference>
<feature type="signal peptide" evidence="2">
    <location>
        <begin position="1"/>
        <end position="19"/>
    </location>
</feature>
<comment type="similarity">
    <text evidence="1">Belongs to the RutC family.</text>
</comment>
<keyword evidence="2" id="KW-0732">Signal</keyword>
<dbReference type="SUPFAM" id="SSF55298">
    <property type="entry name" value="YjgF-like"/>
    <property type="match status" value="1"/>
</dbReference>
<comment type="caution">
    <text evidence="3">The sequence shown here is derived from an EMBL/GenBank/DDBJ whole genome shotgun (WGS) entry which is preliminary data.</text>
</comment>
<keyword evidence="4" id="KW-1185">Reference proteome</keyword>
<organism evidence="3 4">
    <name type="scientific">Povalibacter uvarum</name>
    <dbReference type="NCBI Taxonomy" id="732238"/>
    <lineage>
        <taxon>Bacteria</taxon>
        <taxon>Pseudomonadati</taxon>
        <taxon>Pseudomonadota</taxon>
        <taxon>Gammaproteobacteria</taxon>
        <taxon>Steroidobacterales</taxon>
        <taxon>Steroidobacteraceae</taxon>
        <taxon>Povalibacter</taxon>
    </lineage>
</organism>
<evidence type="ECO:0000256" key="2">
    <source>
        <dbReference type="SAM" id="SignalP"/>
    </source>
</evidence>
<dbReference type="GO" id="GO:0019239">
    <property type="term" value="F:deaminase activity"/>
    <property type="evidence" value="ECO:0007669"/>
    <property type="project" value="TreeGrafter"/>
</dbReference>
<dbReference type="InterPro" id="IPR035959">
    <property type="entry name" value="RutC-like_sf"/>
</dbReference>
<dbReference type="RefSeq" id="WP_184335310.1">
    <property type="nucleotide sequence ID" value="NZ_JACHHZ010000006.1"/>
</dbReference>
<name>A0A841HT19_9GAMM</name>
<evidence type="ECO:0000256" key="1">
    <source>
        <dbReference type="ARBA" id="ARBA00010552"/>
    </source>
</evidence>
<protein>
    <submittedName>
        <fullName evidence="3">Enamine deaminase RidA (YjgF/YER057c/UK114 family)</fullName>
    </submittedName>
</protein>
<sequence>MPRTILSIALLTMTSAALAADSTWPKRIPAPHGEVILPTERDEKSYEQYRYATIRRVDDTLYLSGLIIGRAPDEGTDVAAFKVQARRGLERLRSRLEAAGAGFKDVVMINSFHVWQGPNFSGTRDEQFNAFEEVIGEFMKPPYPAWTAVGTTGLLSDGGIVEVQLIARVPGK</sequence>
<dbReference type="Gene3D" id="3.30.1330.40">
    <property type="entry name" value="RutC-like"/>
    <property type="match status" value="1"/>
</dbReference>
<dbReference type="AlphaFoldDB" id="A0A841HT19"/>
<evidence type="ECO:0000313" key="3">
    <source>
        <dbReference type="EMBL" id="MBB6095923.1"/>
    </source>
</evidence>
<accession>A0A841HT19</accession>
<dbReference type="PANTHER" id="PTHR11803:SF58">
    <property type="entry name" value="PROTEIN HMF1-RELATED"/>
    <property type="match status" value="1"/>
</dbReference>